<reference evidence="1 2" key="1">
    <citation type="submission" date="2016-05" db="EMBL/GenBank/DDBJ databases">
        <title>A degradative enzymes factory behind the ericoid mycorrhizal symbiosis.</title>
        <authorList>
            <consortium name="DOE Joint Genome Institute"/>
            <person name="Martino E."/>
            <person name="Morin E."/>
            <person name="Grelet G."/>
            <person name="Kuo A."/>
            <person name="Kohler A."/>
            <person name="Daghino S."/>
            <person name="Barry K."/>
            <person name="Choi C."/>
            <person name="Cichocki N."/>
            <person name="Clum A."/>
            <person name="Copeland A."/>
            <person name="Hainaut M."/>
            <person name="Haridas S."/>
            <person name="Labutti K."/>
            <person name="Lindquist E."/>
            <person name="Lipzen A."/>
            <person name="Khouja H.-R."/>
            <person name="Murat C."/>
            <person name="Ohm R."/>
            <person name="Olson A."/>
            <person name="Spatafora J."/>
            <person name="Veneault-Fourrey C."/>
            <person name="Henrissat B."/>
            <person name="Grigoriev I."/>
            <person name="Martin F."/>
            <person name="Perotto S."/>
        </authorList>
    </citation>
    <scope>NUCLEOTIDE SEQUENCE [LARGE SCALE GENOMIC DNA]</scope>
    <source>
        <strain evidence="1 2">UAMH 7357</strain>
    </source>
</reference>
<accession>A0A2J6PGE7</accession>
<proteinExistence type="predicted"/>
<sequence>MRRESAMLSLDLGNMVKCDLFTLEDTSIERCPPQAGRHITCLCLKSIYIDHKRFIGLPHRPNLRGWWICCQEGRQVNPNIWGDICPDCSHSKCDYCTRL</sequence>
<protein>
    <submittedName>
        <fullName evidence="1">Uncharacterized protein</fullName>
    </submittedName>
</protein>
<keyword evidence="2" id="KW-1185">Reference proteome</keyword>
<organism evidence="1 2">
    <name type="scientific">Hyaloscypha hepaticicola</name>
    <dbReference type="NCBI Taxonomy" id="2082293"/>
    <lineage>
        <taxon>Eukaryota</taxon>
        <taxon>Fungi</taxon>
        <taxon>Dikarya</taxon>
        <taxon>Ascomycota</taxon>
        <taxon>Pezizomycotina</taxon>
        <taxon>Leotiomycetes</taxon>
        <taxon>Helotiales</taxon>
        <taxon>Hyaloscyphaceae</taxon>
        <taxon>Hyaloscypha</taxon>
    </lineage>
</organism>
<dbReference type="OrthoDB" id="3553831at2759"/>
<name>A0A2J6PGE7_9HELO</name>
<evidence type="ECO:0000313" key="2">
    <source>
        <dbReference type="Proteomes" id="UP000235672"/>
    </source>
</evidence>
<evidence type="ECO:0000313" key="1">
    <source>
        <dbReference type="EMBL" id="PMD12966.1"/>
    </source>
</evidence>
<dbReference type="AlphaFoldDB" id="A0A2J6PGE7"/>
<dbReference type="Proteomes" id="UP000235672">
    <property type="component" value="Unassembled WGS sequence"/>
</dbReference>
<gene>
    <name evidence="1" type="ORF">NA56DRAFT_652109</name>
</gene>
<dbReference type="EMBL" id="KZ613538">
    <property type="protein sequence ID" value="PMD12966.1"/>
    <property type="molecule type" value="Genomic_DNA"/>
</dbReference>